<dbReference type="InterPro" id="IPR039421">
    <property type="entry name" value="Type_1_exporter"/>
</dbReference>
<dbReference type="GO" id="GO:0005524">
    <property type="term" value="F:ATP binding"/>
    <property type="evidence" value="ECO:0007669"/>
    <property type="project" value="UniProtKB-KW"/>
</dbReference>
<sequence>MRIAPAWRGVLALLPRAERVSLLVYALLSVGAAVSGSVSAVLLVPLVQPGHDVPLASASLATNAAGFALAGVAFAWLRWQSARLGAAQVARFAVALRGDVHAHLLRAPLRELDGSRSAEIANVLTYNGEILVQGFSAMQQLAVALLTSLVSIGFAFWISPLLMLSIPVLLAAIVLTSRVTGKEQADVSRRYVADMTALFWHSEDFPRRLRHVRSFGREDAERASYGDVSQRLGEGYRRQLELVASSRLVLELGAALGIPAVFVLAHRGGSVDGAGLVAVGLLLGRLLPYLVSTRQGFQQLRSAEPALVLWQRYMHVAAAPSQDEPPPGGGEVAPITIDHLRVQPPRDGLILEGLVLRPGELILVTGDSGIGKSSLVDALAGMAPPATFAARRGATPLDFAAWQAHVARGAYVAQGVRPWQRTVREVLQWADPEATDATLRATLRTVGLLARVDAATEGLGLDVNGPASRLSGGEMQRLMLAQVILRRPVLAVLDEATSGLDGPSELAVLRGVRASLPGTILLVVSHREAVATIADVHVRVAAGYAEVDALPTIRTIVPSRRPA</sequence>
<dbReference type="OrthoDB" id="5932766at2"/>
<dbReference type="Pfam" id="PF00664">
    <property type="entry name" value="ABC_membrane"/>
    <property type="match status" value="1"/>
</dbReference>
<dbReference type="InterPro" id="IPR003439">
    <property type="entry name" value="ABC_transporter-like_ATP-bd"/>
</dbReference>
<evidence type="ECO:0000256" key="5">
    <source>
        <dbReference type="ARBA" id="ARBA00022989"/>
    </source>
</evidence>
<name>A0A0F3L072_9GAMM</name>
<keyword evidence="4 10" id="KW-0067">ATP-binding</keyword>
<dbReference type="PROSITE" id="PS50929">
    <property type="entry name" value="ABC_TM1F"/>
    <property type="match status" value="1"/>
</dbReference>
<evidence type="ECO:0000256" key="4">
    <source>
        <dbReference type="ARBA" id="ARBA00022840"/>
    </source>
</evidence>
<evidence type="ECO:0000313" key="10">
    <source>
        <dbReference type="EMBL" id="KJV36801.1"/>
    </source>
</evidence>
<evidence type="ECO:0000256" key="3">
    <source>
        <dbReference type="ARBA" id="ARBA00022741"/>
    </source>
</evidence>
<proteinExistence type="predicted"/>
<keyword evidence="2 7" id="KW-0812">Transmembrane</keyword>
<accession>A0A0F3L072</accession>
<dbReference type="RefSeq" id="WP_045828106.1">
    <property type="nucleotide sequence ID" value="NZ_JZRB01000004.1"/>
</dbReference>
<dbReference type="GO" id="GO:0034040">
    <property type="term" value="F:ATPase-coupled lipid transmembrane transporter activity"/>
    <property type="evidence" value="ECO:0007669"/>
    <property type="project" value="TreeGrafter"/>
</dbReference>
<feature type="transmembrane region" description="Helical" evidence="7">
    <location>
        <begin position="55"/>
        <end position="77"/>
    </location>
</feature>
<feature type="transmembrane region" description="Helical" evidence="7">
    <location>
        <begin position="20"/>
        <end position="43"/>
    </location>
</feature>
<feature type="transmembrane region" description="Helical" evidence="7">
    <location>
        <begin position="141"/>
        <end position="158"/>
    </location>
</feature>
<dbReference type="InterPro" id="IPR003593">
    <property type="entry name" value="AAA+_ATPase"/>
</dbReference>
<dbReference type="PROSITE" id="PS00211">
    <property type="entry name" value="ABC_TRANSPORTER_1"/>
    <property type="match status" value="1"/>
</dbReference>
<evidence type="ECO:0000256" key="6">
    <source>
        <dbReference type="ARBA" id="ARBA00023136"/>
    </source>
</evidence>
<dbReference type="InterPro" id="IPR011527">
    <property type="entry name" value="ABC1_TM_dom"/>
</dbReference>
<dbReference type="EMBL" id="JZRB01000004">
    <property type="protein sequence ID" value="KJV36801.1"/>
    <property type="molecule type" value="Genomic_DNA"/>
</dbReference>
<evidence type="ECO:0000256" key="2">
    <source>
        <dbReference type="ARBA" id="ARBA00022692"/>
    </source>
</evidence>
<dbReference type="SUPFAM" id="SSF90123">
    <property type="entry name" value="ABC transporter transmembrane region"/>
    <property type="match status" value="1"/>
</dbReference>
<feature type="domain" description="ABC transporter" evidence="8">
    <location>
        <begin position="334"/>
        <end position="559"/>
    </location>
</feature>
<dbReference type="InterPro" id="IPR036640">
    <property type="entry name" value="ABC1_TM_sf"/>
</dbReference>
<dbReference type="Proteomes" id="UP000033651">
    <property type="component" value="Unassembled WGS sequence"/>
</dbReference>
<comment type="caution">
    <text evidence="10">The sequence shown here is derived from an EMBL/GenBank/DDBJ whole genome shotgun (WGS) entry which is preliminary data.</text>
</comment>
<dbReference type="GO" id="GO:0140359">
    <property type="term" value="F:ABC-type transporter activity"/>
    <property type="evidence" value="ECO:0007669"/>
    <property type="project" value="InterPro"/>
</dbReference>
<organism evidence="10 11">
    <name type="scientific">Luteibacter yeojuensis</name>
    <dbReference type="NCBI Taxonomy" id="345309"/>
    <lineage>
        <taxon>Bacteria</taxon>
        <taxon>Pseudomonadati</taxon>
        <taxon>Pseudomonadota</taxon>
        <taxon>Gammaproteobacteria</taxon>
        <taxon>Lysobacterales</taxon>
        <taxon>Rhodanobacteraceae</taxon>
        <taxon>Luteibacter</taxon>
    </lineage>
</organism>
<evidence type="ECO:0000313" key="11">
    <source>
        <dbReference type="Proteomes" id="UP000033651"/>
    </source>
</evidence>
<evidence type="ECO:0000259" key="9">
    <source>
        <dbReference type="PROSITE" id="PS50929"/>
    </source>
</evidence>
<dbReference type="PROSITE" id="PS50893">
    <property type="entry name" value="ABC_TRANSPORTER_2"/>
    <property type="match status" value="1"/>
</dbReference>
<dbReference type="GO" id="GO:0016887">
    <property type="term" value="F:ATP hydrolysis activity"/>
    <property type="evidence" value="ECO:0007669"/>
    <property type="project" value="InterPro"/>
</dbReference>
<keyword evidence="5 7" id="KW-1133">Transmembrane helix</keyword>
<evidence type="ECO:0000256" key="7">
    <source>
        <dbReference type="SAM" id="Phobius"/>
    </source>
</evidence>
<dbReference type="InterPro" id="IPR017871">
    <property type="entry name" value="ABC_transporter-like_CS"/>
</dbReference>
<reference evidence="10 11" key="1">
    <citation type="submission" date="2015-03" db="EMBL/GenBank/DDBJ databases">
        <title>Draft genome sequence of Luteibacter yeojuensis strain SU11.</title>
        <authorList>
            <person name="Sulaiman J."/>
            <person name="Priya K."/>
            <person name="Chan K.-G."/>
        </authorList>
    </citation>
    <scope>NUCLEOTIDE SEQUENCE [LARGE SCALE GENOMIC DNA]</scope>
    <source>
        <strain evidence="10 11">SU11</strain>
    </source>
</reference>
<dbReference type="Gene3D" id="3.40.50.300">
    <property type="entry name" value="P-loop containing nucleotide triphosphate hydrolases"/>
    <property type="match status" value="1"/>
</dbReference>
<evidence type="ECO:0000259" key="8">
    <source>
        <dbReference type="PROSITE" id="PS50893"/>
    </source>
</evidence>
<dbReference type="AlphaFoldDB" id="A0A0F3L072"/>
<keyword evidence="6 7" id="KW-0472">Membrane</keyword>
<dbReference type="Pfam" id="PF00005">
    <property type="entry name" value="ABC_tran"/>
    <property type="match status" value="1"/>
</dbReference>
<keyword evidence="11" id="KW-1185">Reference proteome</keyword>
<keyword evidence="3" id="KW-0547">Nucleotide-binding</keyword>
<dbReference type="GO" id="GO:0005886">
    <property type="term" value="C:plasma membrane"/>
    <property type="evidence" value="ECO:0007669"/>
    <property type="project" value="UniProtKB-SubCell"/>
</dbReference>
<dbReference type="InterPro" id="IPR027417">
    <property type="entry name" value="P-loop_NTPase"/>
</dbReference>
<dbReference type="SMART" id="SM00382">
    <property type="entry name" value="AAA"/>
    <property type="match status" value="1"/>
</dbReference>
<dbReference type="PANTHER" id="PTHR24221">
    <property type="entry name" value="ATP-BINDING CASSETTE SUB-FAMILY B"/>
    <property type="match status" value="1"/>
</dbReference>
<dbReference type="PANTHER" id="PTHR24221:SF632">
    <property type="entry name" value="ATP-DEPENDENT LIPID A-CORE FLIPPASE"/>
    <property type="match status" value="1"/>
</dbReference>
<dbReference type="SUPFAM" id="SSF52540">
    <property type="entry name" value="P-loop containing nucleoside triphosphate hydrolases"/>
    <property type="match status" value="1"/>
</dbReference>
<feature type="domain" description="ABC transmembrane type-1" evidence="9">
    <location>
        <begin position="23"/>
        <end position="302"/>
    </location>
</feature>
<comment type="subcellular location">
    <subcellularLocation>
        <location evidence="1">Cell membrane</location>
        <topology evidence="1">Multi-pass membrane protein</topology>
    </subcellularLocation>
</comment>
<evidence type="ECO:0000256" key="1">
    <source>
        <dbReference type="ARBA" id="ARBA00004651"/>
    </source>
</evidence>
<dbReference type="Gene3D" id="1.20.1560.10">
    <property type="entry name" value="ABC transporter type 1, transmembrane domain"/>
    <property type="match status" value="1"/>
</dbReference>
<dbReference type="PATRIC" id="fig|345309.4.peg.3005"/>
<protein>
    <submittedName>
        <fullName evidence="10">ABC transporter ATP-binding protein</fullName>
    </submittedName>
</protein>
<gene>
    <name evidence="10" type="ORF">VI08_03340</name>
</gene>